<keyword evidence="1" id="KW-0408">Iron</keyword>
<feature type="domain" description="Molybdopterin dinucleotide-binding" evidence="3">
    <location>
        <begin position="13"/>
        <end position="108"/>
    </location>
</feature>
<evidence type="ECO:0000313" key="5">
    <source>
        <dbReference type="Proteomes" id="UP000262325"/>
    </source>
</evidence>
<sequence>MILITGSRFMPMYQSEQRQIAKARKRVPDPLVSIHPDTAESLNLAEGDWAVISTPKGSIRQKVKITEDMAPNMVDVQHSWWFPEKNEALPELFGVFESNANMLCPDDAEFCSPEIGSWPHSALMCKVEKE</sequence>
<dbReference type="CDD" id="cd02781">
    <property type="entry name" value="MopB_CT_Acetylene-hydratase"/>
    <property type="match status" value="1"/>
</dbReference>
<dbReference type="SUPFAM" id="SSF50692">
    <property type="entry name" value="ADC-like"/>
    <property type="match status" value="1"/>
</dbReference>
<evidence type="ECO:0000256" key="1">
    <source>
        <dbReference type="ARBA" id="ARBA00023004"/>
    </source>
</evidence>
<comment type="caution">
    <text evidence="4">The sequence shown here is derived from an EMBL/GenBank/DDBJ whole genome shotgun (WGS) entry which is preliminary data.</text>
</comment>
<name>A0A3D5QBL0_FLESI</name>
<evidence type="ECO:0000256" key="2">
    <source>
        <dbReference type="ARBA" id="ARBA00023014"/>
    </source>
</evidence>
<dbReference type="Pfam" id="PF01568">
    <property type="entry name" value="Molydop_binding"/>
    <property type="match status" value="1"/>
</dbReference>
<gene>
    <name evidence="4" type="ORF">DHM44_06090</name>
</gene>
<dbReference type="GO" id="GO:0018818">
    <property type="term" value="F:acetylene hydratase activity"/>
    <property type="evidence" value="ECO:0007669"/>
    <property type="project" value="InterPro"/>
</dbReference>
<dbReference type="EMBL" id="DPPF01000119">
    <property type="protein sequence ID" value="HCW93231.1"/>
    <property type="molecule type" value="Genomic_DNA"/>
</dbReference>
<proteinExistence type="predicted"/>
<dbReference type="PANTHER" id="PTHR43742:SF6">
    <property type="entry name" value="OXIDOREDUCTASE YYAE-RELATED"/>
    <property type="match status" value="1"/>
</dbReference>
<dbReference type="InterPro" id="IPR006657">
    <property type="entry name" value="MoPterin_dinucl-bd_dom"/>
</dbReference>
<reference evidence="4 5" key="1">
    <citation type="journal article" date="2018" name="Nat. Biotechnol.">
        <title>A standardized bacterial taxonomy based on genome phylogeny substantially revises the tree of life.</title>
        <authorList>
            <person name="Parks D.H."/>
            <person name="Chuvochina M."/>
            <person name="Waite D.W."/>
            <person name="Rinke C."/>
            <person name="Skarshewski A."/>
            <person name="Chaumeil P.A."/>
            <person name="Hugenholtz P."/>
        </authorList>
    </citation>
    <scope>NUCLEOTIDE SEQUENCE [LARGE SCALE GENOMIC DNA]</scope>
    <source>
        <strain evidence="4">UBA8672</strain>
    </source>
</reference>
<dbReference type="GO" id="GO:0051536">
    <property type="term" value="F:iron-sulfur cluster binding"/>
    <property type="evidence" value="ECO:0007669"/>
    <property type="project" value="UniProtKB-KW"/>
</dbReference>
<dbReference type="GO" id="GO:0016491">
    <property type="term" value="F:oxidoreductase activity"/>
    <property type="evidence" value="ECO:0007669"/>
    <property type="project" value="InterPro"/>
</dbReference>
<dbReference type="InterPro" id="IPR009010">
    <property type="entry name" value="Asp_de-COase-like_dom_sf"/>
</dbReference>
<dbReference type="GO" id="GO:0043546">
    <property type="term" value="F:molybdopterin cofactor binding"/>
    <property type="evidence" value="ECO:0007669"/>
    <property type="project" value="InterPro"/>
</dbReference>
<protein>
    <recommendedName>
        <fullName evidence="3">Molybdopterin dinucleotide-binding domain-containing protein</fullName>
    </recommendedName>
</protein>
<dbReference type="Gene3D" id="2.40.40.20">
    <property type="match status" value="1"/>
</dbReference>
<dbReference type="PANTHER" id="PTHR43742">
    <property type="entry name" value="TRIMETHYLAMINE-N-OXIDE REDUCTASE"/>
    <property type="match status" value="1"/>
</dbReference>
<keyword evidence="2" id="KW-0411">Iron-sulfur</keyword>
<accession>A0A3D5QBL0</accession>
<dbReference type="InterPro" id="IPR050612">
    <property type="entry name" value="Prok_Mopterin_Oxidored"/>
</dbReference>
<evidence type="ECO:0000259" key="3">
    <source>
        <dbReference type="Pfam" id="PF01568"/>
    </source>
</evidence>
<organism evidence="4 5">
    <name type="scientific">Flexistipes sinusarabici</name>
    <dbReference type="NCBI Taxonomy" id="2352"/>
    <lineage>
        <taxon>Bacteria</taxon>
        <taxon>Pseudomonadati</taxon>
        <taxon>Deferribacterota</taxon>
        <taxon>Deferribacteres</taxon>
        <taxon>Deferribacterales</taxon>
        <taxon>Flexistipitaceae</taxon>
        <taxon>Flexistipes</taxon>
    </lineage>
</organism>
<dbReference type="AlphaFoldDB" id="A0A3D5QBL0"/>
<dbReference type="InterPro" id="IPR037949">
    <property type="entry name" value="MopB_CT_Acetylene-hydratase"/>
</dbReference>
<keyword evidence="2" id="KW-0479">Metal-binding</keyword>
<evidence type="ECO:0000313" key="4">
    <source>
        <dbReference type="EMBL" id="HCW93231.1"/>
    </source>
</evidence>
<dbReference type="Proteomes" id="UP000262325">
    <property type="component" value="Unassembled WGS sequence"/>
</dbReference>